<evidence type="ECO:0008006" key="3">
    <source>
        <dbReference type="Google" id="ProtNLM"/>
    </source>
</evidence>
<comment type="caution">
    <text evidence="1">The sequence shown here is derived from an EMBL/GenBank/DDBJ whole genome shotgun (WGS) entry which is preliminary data.</text>
</comment>
<dbReference type="SUPFAM" id="SSF55729">
    <property type="entry name" value="Acyl-CoA N-acyltransferases (Nat)"/>
    <property type="match status" value="1"/>
</dbReference>
<dbReference type="Proteomes" id="UP000234902">
    <property type="component" value="Unassembled WGS sequence"/>
</dbReference>
<dbReference type="AlphaFoldDB" id="A0A2I1TYH3"/>
<name>A0A2I1TYH3_STRMT</name>
<dbReference type="EMBL" id="PKID01000005">
    <property type="protein sequence ID" value="PKZ98685.1"/>
    <property type="molecule type" value="Genomic_DNA"/>
</dbReference>
<organism evidence="1 2">
    <name type="scientific">Streptococcus mitis</name>
    <dbReference type="NCBI Taxonomy" id="28037"/>
    <lineage>
        <taxon>Bacteria</taxon>
        <taxon>Bacillati</taxon>
        <taxon>Bacillota</taxon>
        <taxon>Bacilli</taxon>
        <taxon>Lactobacillales</taxon>
        <taxon>Streptococcaceae</taxon>
        <taxon>Streptococcus</taxon>
        <taxon>Streptococcus mitis group</taxon>
    </lineage>
</organism>
<sequence>MENDVIQKVKIANLDFENPFFDSLRDDYPGFNSWLSRKGGEDAYVLVDNNQLLGFLYLKDEKEADDSIIPSFDMRRRLKIGTFKIDSHGTVLGQRFLSIILRKMLNDGHDFTYVTLFPKQTGLVNLFEKFGFRQWGTKSNGELVYFKDLAVLNDIYKDFPRLSLQCPTKKYLLSIFPQYHTKMFPESQLRTERHHYVEDLSVTNSSEKIYISAARQVLEMRPGDHIVIYRTAERDIPAEFSSVASTICTISEIRQITDFENFDKFQEYCGKGTIFSQEELEKFWYNQYPKYIIKMLYNVSLNKRIIRRDLRDIVGINAQRWTCVELSEEQFYHVLEMGEINESFIIN</sequence>
<evidence type="ECO:0000313" key="1">
    <source>
        <dbReference type="EMBL" id="PKZ98685.1"/>
    </source>
</evidence>
<protein>
    <recommendedName>
        <fullName evidence="3">N-acetyltransferase domain-containing protein</fullName>
    </recommendedName>
</protein>
<dbReference type="RefSeq" id="WP_101782286.1">
    <property type="nucleotide sequence ID" value="NZ_PKID01000005.1"/>
</dbReference>
<evidence type="ECO:0000313" key="2">
    <source>
        <dbReference type="Proteomes" id="UP000234902"/>
    </source>
</evidence>
<gene>
    <name evidence="1" type="ORF">CYK19_05765</name>
</gene>
<dbReference type="InterPro" id="IPR016181">
    <property type="entry name" value="Acyl_CoA_acyltransferase"/>
</dbReference>
<dbReference type="Gene3D" id="3.40.630.30">
    <property type="match status" value="1"/>
</dbReference>
<proteinExistence type="predicted"/>
<reference evidence="1 2" key="1">
    <citation type="submission" date="2017-12" db="EMBL/GenBank/DDBJ databases">
        <title>Phylogenetic diversity of female urinary microbiome.</title>
        <authorList>
            <person name="Thomas-White K."/>
            <person name="Wolfe A.J."/>
        </authorList>
    </citation>
    <scope>NUCLEOTIDE SEQUENCE [LARGE SCALE GENOMIC DNA]</scope>
    <source>
        <strain evidence="1 2">UMB0079</strain>
    </source>
</reference>
<accession>A0A2I1TYH3</accession>